<dbReference type="PROSITE" id="PS50109">
    <property type="entry name" value="HIS_KIN"/>
    <property type="match status" value="1"/>
</dbReference>
<proteinExistence type="predicted"/>
<dbReference type="PANTHER" id="PTHR43065:SF10">
    <property type="entry name" value="PEROXIDE STRESS-ACTIVATED HISTIDINE KINASE MAK3"/>
    <property type="match status" value="1"/>
</dbReference>
<keyword evidence="9" id="KW-0812">Transmembrane</keyword>
<keyword evidence="6" id="KW-0418">Kinase</keyword>
<dbReference type="NCBIfam" id="TIGR00229">
    <property type="entry name" value="sensory_box"/>
    <property type="match status" value="1"/>
</dbReference>
<dbReference type="EMBL" id="JBHUMF010000014">
    <property type="protein sequence ID" value="MFD2680258.1"/>
    <property type="molecule type" value="Genomic_DNA"/>
</dbReference>
<keyword evidence="7 12" id="KW-0067">ATP-binding</keyword>
<comment type="caution">
    <text evidence="12">The sequence shown here is derived from an EMBL/GenBank/DDBJ whole genome shotgun (WGS) entry which is preliminary data.</text>
</comment>
<dbReference type="SUPFAM" id="SSF55874">
    <property type="entry name" value="ATPase domain of HSP90 chaperone/DNA topoisomerase II/histidine kinase"/>
    <property type="match status" value="1"/>
</dbReference>
<dbReference type="Gene3D" id="3.30.565.10">
    <property type="entry name" value="Histidine kinase-like ATPase, C-terminal domain"/>
    <property type="match status" value="1"/>
</dbReference>
<evidence type="ECO:0000256" key="8">
    <source>
        <dbReference type="ARBA" id="ARBA00023012"/>
    </source>
</evidence>
<dbReference type="Pfam" id="PF02518">
    <property type="entry name" value="HATPase_c"/>
    <property type="match status" value="1"/>
</dbReference>
<evidence type="ECO:0000313" key="13">
    <source>
        <dbReference type="Proteomes" id="UP001597506"/>
    </source>
</evidence>
<feature type="transmembrane region" description="Helical" evidence="9">
    <location>
        <begin position="45"/>
        <end position="64"/>
    </location>
</feature>
<dbReference type="GO" id="GO:0005524">
    <property type="term" value="F:ATP binding"/>
    <property type="evidence" value="ECO:0007669"/>
    <property type="project" value="UniProtKB-KW"/>
</dbReference>
<dbReference type="EC" id="2.7.13.3" evidence="2"/>
<dbReference type="SMART" id="SM00387">
    <property type="entry name" value="HATPase_c"/>
    <property type="match status" value="1"/>
</dbReference>
<dbReference type="Pfam" id="PF00512">
    <property type="entry name" value="HisKA"/>
    <property type="match status" value="1"/>
</dbReference>
<evidence type="ECO:0000259" key="10">
    <source>
        <dbReference type="PROSITE" id="PS50109"/>
    </source>
</evidence>
<dbReference type="Gene3D" id="1.10.287.130">
    <property type="match status" value="1"/>
</dbReference>
<dbReference type="Proteomes" id="UP001597506">
    <property type="component" value="Unassembled WGS sequence"/>
</dbReference>
<organism evidence="12 13">
    <name type="scientific">Bacillus seohaeanensis</name>
    <dbReference type="NCBI Taxonomy" id="284580"/>
    <lineage>
        <taxon>Bacteria</taxon>
        <taxon>Bacillati</taxon>
        <taxon>Bacillota</taxon>
        <taxon>Bacilli</taxon>
        <taxon>Bacillales</taxon>
        <taxon>Bacillaceae</taxon>
        <taxon>Bacillus</taxon>
    </lineage>
</organism>
<evidence type="ECO:0000313" key="12">
    <source>
        <dbReference type="EMBL" id="MFD2680258.1"/>
    </source>
</evidence>
<dbReference type="InterPro" id="IPR004358">
    <property type="entry name" value="Sig_transdc_His_kin-like_C"/>
</dbReference>
<evidence type="ECO:0000259" key="11">
    <source>
        <dbReference type="PROSITE" id="PS50112"/>
    </source>
</evidence>
<dbReference type="PRINTS" id="PR00344">
    <property type="entry name" value="BCTRLSENSOR"/>
</dbReference>
<dbReference type="RefSeq" id="WP_377933551.1">
    <property type="nucleotide sequence ID" value="NZ_JBHUMF010000014.1"/>
</dbReference>
<feature type="domain" description="Histidine kinase" evidence="10">
    <location>
        <begin position="224"/>
        <end position="431"/>
    </location>
</feature>
<evidence type="ECO:0000256" key="1">
    <source>
        <dbReference type="ARBA" id="ARBA00000085"/>
    </source>
</evidence>
<dbReference type="Gene3D" id="3.30.450.20">
    <property type="entry name" value="PAS domain"/>
    <property type="match status" value="1"/>
</dbReference>
<feature type="transmembrane region" description="Helical" evidence="9">
    <location>
        <begin position="7"/>
        <end position="25"/>
    </location>
</feature>
<dbReference type="CDD" id="cd00130">
    <property type="entry name" value="PAS"/>
    <property type="match status" value="1"/>
</dbReference>
<dbReference type="InterPro" id="IPR005467">
    <property type="entry name" value="His_kinase_dom"/>
</dbReference>
<keyword evidence="8" id="KW-0902">Two-component regulatory system</keyword>
<dbReference type="PANTHER" id="PTHR43065">
    <property type="entry name" value="SENSOR HISTIDINE KINASE"/>
    <property type="match status" value="1"/>
</dbReference>
<keyword evidence="4" id="KW-0808">Transferase</keyword>
<dbReference type="InterPro" id="IPR003661">
    <property type="entry name" value="HisK_dim/P_dom"/>
</dbReference>
<dbReference type="InterPro" id="IPR003594">
    <property type="entry name" value="HATPase_dom"/>
</dbReference>
<protein>
    <recommendedName>
        <fullName evidence="2">histidine kinase</fullName>
        <ecNumber evidence="2">2.7.13.3</ecNumber>
    </recommendedName>
</protein>
<evidence type="ECO:0000256" key="7">
    <source>
        <dbReference type="ARBA" id="ARBA00022840"/>
    </source>
</evidence>
<keyword evidence="9" id="KW-1133">Transmembrane helix</keyword>
<accession>A0ABW5RNK2</accession>
<evidence type="ECO:0000256" key="5">
    <source>
        <dbReference type="ARBA" id="ARBA00022741"/>
    </source>
</evidence>
<dbReference type="SUPFAM" id="SSF55785">
    <property type="entry name" value="PYP-like sensor domain (PAS domain)"/>
    <property type="match status" value="1"/>
</dbReference>
<keyword evidence="9" id="KW-0472">Membrane</keyword>
<dbReference type="InterPro" id="IPR035965">
    <property type="entry name" value="PAS-like_dom_sf"/>
</dbReference>
<comment type="catalytic activity">
    <reaction evidence="1">
        <text>ATP + protein L-histidine = ADP + protein N-phospho-L-histidine.</text>
        <dbReference type="EC" id="2.7.13.3"/>
    </reaction>
</comment>
<dbReference type="CDD" id="cd00075">
    <property type="entry name" value="HATPase"/>
    <property type="match status" value="1"/>
</dbReference>
<gene>
    <name evidence="12" type="ORF">ACFSUL_05770</name>
</gene>
<dbReference type="SMART" id="SM00388">
    <property type="entry name" value="HisKA"/>
    <property type="match status" value="1"/>
</dbReference>
<reference evidence="13" key="1">
    <citation type="journal article" date="2019" name="Int. J. Syst. Evol. Microbiol.">
        <title>The Global Catalogue of Microorganisms (GCM) 10K type strain sequencing project: providing services to taxonomists for standard genome sequencing and annotation.</title>
        <authorList>
            <consortium name="The Broad Institute Genomics Platform"/>
            <consortium name="The Broad Institute Genome Sequencing Center for Infectious Disease"/>
            <person name="Wu L."/>
            <person name="Ma J."/>
        </authorList>
    </citation>
    <scope>NUCLEOTIDE SEQUENCE [LARGE SCALE GENOMIC DNA]</scope>
    <source>
        <strain evidence="13">KCTC 3913</strain>
    </source>
</reference>
<dbReference type="CDD" id="cd00082">
    <property type="entry name" value="HisKA"/>
    <property type="match status" value="1"/>
</dbReference>
<feature type="domain" description="PAS" evidence="11">
    <location>
        <begin position="88"/>
        <end position="158"/>
    </location>
</feature>
<dbReference type="SUPFAM" id="SSF47384">
    <property type="entry name" value="Homodimeric domain of signal transducing histidine kinase"/>
    <property type="match status" value="1"/>
</dbReference>
<evidence type="ECO:0000256" key="2">
    <source>
        <dbReference type="ARBA" id="ARBA00012438"/>
    </source>
</evidence>
<keyword evidence="13" id="KW-1185">Reference proteome</keyword>
<dbReference type="PROSITE" id="PS50112">
    <property type="entry name" value="PAS"/>
    <property type="match status" value="1"/>
</dbReference>
<evidence type="ECO:0000256" key="6">
    <source>
        <dbReference type="ARBA" id="ARBA00022777"/>
    </source>
</evidence>
<dbReference type="InterPro" id="IPR013656">
    <property type="entry name" value="PAS_4"/>
</dbReference>
<keyword evidence="3" id="KW-0597">Phosphoprotein</keyword>
<dbReference type="InterPro" id="IPR036890">
    <property type="entry name" value="HATPase_C_sf"/>
</dbReference>
<evidence type="ECO:0000256" key="4">
    <source>
        <dbReference type="ARBA" id="ARBA00022679"/>
    </source>
</evidence>
<sequence length="435" mass="49157">MKHAKQIALKVAITYVILGAAWVLLSDHVSMLFAHNKITLYIFFQRYKGWFFILITGLVIYYLVYKRTSEILEANEKLRRKEQQLAINSQQYQSLFIHNPDAVFEVNQSGEIVAINPEGEKLLGLSIQELQAENISDFFPEKSILAVRDYYKKALNGKASNFETTMVDFEKNEKILRCSLVPIFIYEEITGVFGIARDITSIRENEQMIVASEKLSVIGQLAAGVAHEIRNPLTSLKGFVQLMQGTRTVDVNHLDIMLSEIERIDLISSEMLILGKQQDIPLRQVNLDDVMRQVLVLMNAQANLDNVSIIYENLAGKDLYVKSDANQLKQVFINIIKNSVEAINNKYHGNVTITITKKEPFACITVRDNGVGMEPEKVKKVGEPFYSTKETGTGLGLAICKKIVERHKGSMEFKSSIGEGTEVDIYLPLSDEKIL</sequence>
<dbReference type="InterPro" id="IPR000014">
    <property type="entry name" value="PAS"/>
</dbReference>
<keyword evidence="5" id="KW-0547">Nucleotide-binding</keyword>
<dbReference type="InterPro" id="IPR036097">
    <property type="entry name" value="HisK_dim/P_sf"/>
</dbReference>
<dbReference type="SMART" id="SM00091">
    <property type="entry name" value="PAS"/>
    <property type="match status" value="1"/>
</dbReference>
<evidence type="ECO:0000256" key="3">
    <source>
        <dbReference type="ARBA" id="ARBA00022553"/>
    </source>
</evidence>
<dbReference type="Pfam" id="PF08448">
    <property type="entry name" value="PAS_4"/>
    <property type="match status" value="1"/>
</dbReference>
<evidence type="ECO:0000256" key="9">
    <source>
        <dbReference type="SAM" id="Phobius"/>
    </source>
</evidence>
<name>A0ABW5RNK2_9BACI</name>